<proteinExistence type="predicted"/>
<accession>A0ABW4K5V9</accession>
<comment type="caution">
    <text evidence="2">The sequence shown here is derived from an EMBL/GenBank/DDBJ whole genome shotgun (WGS) entry which is preliminary data.</text>
</comment>
<name>A0ABW4K5V9_9HYPH</name>
<dbReference type="PROSITE" id="PS50075">
    <property type="entry name" value="CARRIER"/>
    <property type="match status" value="1"/>
</dbReference>
<dbReference type="Gene3D" id="1.10.1200.10">
    <property type="entry name" value="ACP-like"/>
    <property type="match status" value="1"/>
</dbReference>
<organism evidence="2 3">
    <name type="scientific">Methylopila henanensis</name>
    <dbReference type="NCBI Taxonomy" id="873516"/>
    <lineage>
        <taxon>Bacteria</taxon>
        <taxon>Pseudomonadati</taxon>
        <taxon>Pseudomonadota</taxon>
        <taxon>Alphaproteobacteria</taxon>
        <taxon>Hyphomicrobiales</taxon>
        <taxon>Methylopilaceae</taxon>
        <taxon>Methylopila</taxon>
    </lineage>
</organism>
<dbReference type="Pfam" id="PF19468">
    <property type="entry name" value="DUF6005"/>
    <property type="match status" value="1"/>
</dbReference>
<evidence type="ECO:0000259" key="1">
    <source>
        <dbReference type="PROSITE" id="PS50075"/>
    </source>
</evidence>
<evidence type="ECO:0000313" key="3">
    <source>
        <dbReference type="Proteomes" id="UP001597308"/>
    </source>
</evidence>
<feature type="domain" description="Carrier" evidence="1">
    <location>
        <begin position="4"/>
        <end position="82"/>
    </location>
</feature>
<keyword evidence="3" id="KW-1185">Reference proteome</keyword>
<dbReference type="RefSeq" id="WP_378797523.1">
    <property type="nucleotide sequence ID" value="NZ_JBHUER010000003.1"/>
</dbReference>
<sequence>MTRDEIVEAVLVVLRDHMERPHLDAFGPEARLNEDLYLDSILMLHLFLNLELHFGLAAPEEAIIRQELSTVADLAALFAGERAPAAAAEAPEGQGVHGEDYVDIKVHCFVSCVCAALKERGIDHRAFYFGVFDADFALTPEFTLRYHAPTVSHAFFRRWFERLYGATLREWYDPKKSKEINVATLLDLVDRRPPDERVMVMLDLFHLPERENKFNQNPFPHYLMLENAEDDPDVFEVLDPDFRWEGRIEKAKVLNAVRQPTVGGGYVFDAAALRPARPADLAAYIATCRQTTGNPLVEAVRTIVAAHLDGRGGLTLQTLPEALKELPVLSIRKYAYEHAFAFLWRALKLPDPEFQVWCDDIETLALGLKGLNFQVLKLVETGDRSLAAPLFAELDRYDRLESAIKRRLDEAFAQWRDAAGLPALPQTERAIA</sequence>
<protein>
    <submittedName>
        <fullName evidence="2">DUF6005 family protein</fullName>
    </submittedName>
</protein>
<reference evidence="3" key="1">
    <citation type="journal article" date="2019" name="Int. J. Syst. Evol. Microbiol.">
        <title>The Global Catalogue of Microorganisms (GCM) 10K type strain sequencing project: providing services to taxonomists for standard genome sequencing and annotation.</title>
        <authorList>
            <consortium name="The Broad Institute Genomics Platform"/>
            <consortium name="The Broad Institute Genome Sequencing Center for Infectious Disease"/>
            <person name="Wu L."/>
            <person name="Ma J."/>
        </authorList>
    </citation>
    <scope>NUCLEOTIDE SEQUENCE [LARGE SCALE GENOMIC DNA]</scope>
    <source>
        <strain evidence="3">KCTC 23707</strain>
    </source>
</reference>
<dbReference type="InterPro" id="IPR046047">
    <property type="entry name" value="DUF6005"/>
</dbReference>
<dbReference type="InterPro" id="IPR036736">
    <property type="entry name" value="ACP-like_sf"/>
</dbReference>
<evidence type="ECO:0000313" key="2">
    <source>
        <dbReference type="EMBL" id="MFD1702312.1"/>
    </source>
</evidence>
<dbReference type="InterPro" id="IPR009081">
    <property type="entry name" value="PP-bd_ACP"/>
</dbReference>
<gene>
    <name evidence="2" type="ORF">ACFSCV_04770</name>
</gene>
<dbReference type="SUPFAM" id="SSF47336">
    <property type="entry name" value="ACP-like"/>
    <property type="match status" value="1"/>
</dbReference>
<dbReference type="Proteomes" id="UP001597308">
    <property type="component" value="Unassembled WGS sequence"/>
</dbReference>
<dbReference type="EMBL" id="JBHUER010000003">
    <property type="protein sequence ID" value="MFD1702312.1"/>
    <property type="molecule type" value="Genomic_DNA"/>
</dbReference>